<sequence length="160" mass="18844">MTRKGNLRQLVELRAMRMRRADEKAQRQHNRHVQTVRALEGAKAESVAHEVQRRQEEEALYTDLAQGPVGQRDLERFRDALVGLDHRARALEEQIHQAKRRESQEAEKRAELAAEYRLKHRHYERIRSLAAEKQRKDAERAGLLDEIEDEEAIRPGSRKR</sequence>
<keyword evidence="1" id="KW-0175">Coiled coil</keyword>
<proteinExistence type="predicted"/>
<feature type="coiled-coil region" evidence="1">
    <location>
        <begin position="74"/>
        <end position="108"/>
    </location>
</feature>
<accession>A0A4Q2U148</accession>
<dbReference type="InterPro" id="IPR009929">
    <property type="entry name" value="T3SS_YscO"/>
</dbReference>
<dbReference type="Proteomes" id="UP000291088">
    <property type="component" value="Unassembled WGS sequence"/>
</dbReference>
<reference evidence="2 3" key="1">
    <citation type="submission" date="2019-01" db="EMBL/GenBank/DDBJ databases">
        <authorList>
            <person name="Deng T."/>
        </authorList>
    </citation>
    <scope>NUCLEOTIDE SEQUENCE [LARGE SCALE GENOMIC DNA]</scope>
    <source>
        <strain evidence="2 3">F8825</strain>
    </source>
</reference>
<evidence type="ECO:0000256" key="1">
    <source>
        <dbReference type="SAM" id="Coils"/>
    </source>
</evidence>
<evidence type="ECO:0000313" key="2">
    <source>
        <dbReference type="EMBL" id="RYC27345.1"/>
    </source>
</evidence>
<organism evidence="2 3">
    <name type="scientific">Ciceribacter ferrooxidans</name>
    <dbReference type="NCBI Taxonomy" id="2509717"/>
    <lineage>
        <taxon>Bacteria</taxon>
        <taxon>Pseudomonadati</taxon>
        <taxon>Pseudomonadota</taxon>
        <taxon>Alphaproteobacteria</taxon>
        <taxon>Hyphomicrobiales</taxon>
        <taxon>Rhizobiaceae</taxon>
        <taxon>Ciceribacter</taxon>
    </lineage>
</organism>
<keyword evidence="3" id="KW-1185">Reference proteome</keyword>
<protein>
    <submittedName>
        <fullName evidence="2">Type III secretion protein</fullName>
    </submittedName>
</protein>
<dbReference type="Gene3D" id="1.10.287.1700">
    <property type="match status" value="1"/>
</dbReference>
<evidence type="ECO:0000313" key="3">
    <source>
        <dbReference type="Proteomes" id="UP000291088"/>
    </source>
</evidence>
<dbReference type="InterPro" id="IPR053716">
    <property type="entry name" value="Flag_assembly_chemotaxis_eff"/>
</dbReference>
<dbReference type="OrthoDB" id="8283402at2"/>
<comment type="caution">
    <text evidence="2">The sequence shown here is derived from an EMBL/GenBank/DDBJ whole genome shotgun (WGS) entry which is preliminary data.</text>
</comment>
<name>A0A4Q2U148_9HYPH</name>
<gene>
    <name evidence="2" type="ORF">EUU22_01085</name>
</gene>
<dbReference type="Pfam" id="PF07321">
    <property type="entry name" value="YscO"/>
    <property type="match status" value="1"/>
</dbReference>
<dbReference type="AlphaFoldDB" id="A0A4Q2U148"/>
<dbReference type="EMBL" id="SDVB01000042">
    <property type="protein sequence ID" value="RYC27345.1"/>
    <property type="molecule type" value="Genomic_DNA"/>
</dbReference>
<dbReference type="RefSeq" id="WP_129330277.1">
    <property type="nucleotide sequence ID" value="NZ_SDVB01000042.1"/>
</dbReference>